<dbReference type="GO" id="GO:0005886">
    <property type="term" value="C:plasma membrane"/>
    <property type="evidence" value="ECO:0007669"/>
    <property type="project" value="UniProtKB-SubCell"/>
</dbReference>
<evidence type="ECO:0000256" key="3">
    <source>
        <dbReference type="ARBA" id="ARBA00022475"/>
    </source>
</evidence>
<feature type="domain" description="ABC transporter" evidence="11">
    <location>
        <begin position="364"/>
        <end position="604"/>
    </location>
</feature>
<feature type="transmembrane region" description="Helical" evidence="10">
    <location>
        <begin position="41"/>
        <end position="62"/>
    </location>
</feature>
<proteinExistence type="predicted"/>
<dbReference type="Gene3D" id="1.20.1560.10">
    <property type="entry name" value="ABC transporter type 1, transmembrane domain"/>
    <property type="match status" value="1"/>
</dbReference>
<evidence type="ECO:0008006" key="14">
    <source>
        <dbReference type="Google" id="ProtNLM"/>
    </source>
</evidence>
<feature type="transmembrane region" description="Helical" evidence="10">
    <location>
        <begin position="269"/>
        <end position="291"/>
    </location>
</feature>
<evidence type="ECO:0000256" key="1">
    <source>
        <dbReference type="ARBA" id="ARBA00004651"/>
    </source>
</evidence>
<dbReference type="EMBL" id="LNQE01001766">
    <property type="protein sequence ID" value="KUG05790.1"/>
    <property type="molecule type" value="Genomic_DNA"/>
</dbReference>
<dbReference type="PANTHER" id="PTHR43394:SF1">
    <property type="entry name" value="ATP-BINDING CASSETTE SUB-FAMILY B MEMBER 10, MITOCHONDRIAL"/>
    <property type="match status" value="1"/>
</dbReference>
<dbReference type="Pfam" id="PF00005">
    <property type="entry name" value="ABC_tran"/>
    <property type="match status" value="1"/>
</dbReference>
<evidence type="ECO:0000256" key="8">
    <source>
        <dbReference type="ARBA" id="ARBA00023136"/>
    </source>
</evidence>
<protein>
    <recommendedName>
        <fullName evidence="14">Lipid a export atp-binding/permease protein msba</fullName>
    </recommendedName>
</protein>
<dbReference type="AlphaFoldDB" id="A0A0W8EBC8"/>
<evidence type="ECO:0000256" key="2">
    <source>
        <dbReference type="ARBA" id="ARBA00022448"/>
    </source>
</evidence>
<comment type="subcellular location">
    <subcellularLocation>
        <location evidence="1">Cell membrane</location>
        <topology evidence="1">Multi-pass membrane protein</topology>
    </subcellularLocation>
</comment>
<evidence type="ECO:0000256" key="10">
    <source>
        <dbReference type="SAM" id="Phobius"/>
    </source>
</evidence>
<keyword evidence="7 10" id="KW-1133">Transmembrane helix</keyword>
<comment type="caution">
    <text evidence="13">The sequence shown here is derived from an EMBL/GenBank/DDBJ whole genome shotgun (WGS) entry which is preliminary data.</text>
</comment>
<evidence type="ECO:0000259" key="12">
    <source>
        <dbReference type="PROSITE" id="PS50929"/>
    </source>
</evidence>
<dbReference type="InterPro" id="IPR003439">
    <property type="entry name" value="ABC_transporter-like_ATP-bd"/>
</dbReference>
<gene>
    <name evidence="13" type="ORF">ASZ90_016769</name>
</gene>
<keyword evidence="8 10" id="KW-0472">Membrane</keyword>
<dbReference type="Gene3D" id="3.40.50.300">
    <property type="entry name" value="P-loop containing nucleotide triphosphate hydrolases"/>
    <property type="match status" value="1"/>
</dbReference>
<keyword evidence="3" id="KW-1003">Cell membrane</keyword>
<dbReference type="GO" id="GO:0016887">
    <property type="term" value="F:ATP hydrolysis activity"/>
    <property type="evidence" value="ECO:0007669"/>
    <property type="project" value="InterPro"/>
</dbReference>
<keyword evidence="5" id="KW-0547">Nucleotide-binding</keyword>
<dbReference type="GO" id="GO:0005524">
    <property type="term" value="F:ATP binding"/>
    <property type="evidence" value="ECO:0007669"/>
    <property type="project" value="UniProtKB-KW"/>
</dbReference>
<dbReference type="InterPro" id="IPR027417">
    <property type="entry name" value="P-loop_NTPase"/>
</dbReference>
<keyword evidence="4 10" id="KW-0812">Transmembrane</keyword>
<dbReference type="PROSITE" id="PS50929">
    <property type="entry name" value="ABC_TM1F"/>
    <property type="match status" value="1"/>
</dbReference>
<name>A0A0W8EBC8_9ZZZZ</name>
<dbReference type="SUPFAM" id="SSF52540">
    <property type="entry name" value="P-loop containing nucleoside triphosphate hydrolases"/>
    <property type="match status" value="1"/>
</dbReference>
<dbReference type="InterPro" id="IPR003593">
    <property type="entry name" value="AAA+_ATPase"/>
</dbReference>
<feature type="transmembrane region" description="Helical" evidence="10">
    <location>
        <begin position="82"/>
        <end position="105"/>
    </location>
</feature>
<dbReference type="GO" id="GO:0015421">
    <property type="term" value="F:ABC-type oligopeptide transporter activity"/>
    <property type="evidence" value="ECO:0007669"/>
    <property type="project" value="TreeGrafter"/>
</dbReference>
<sequence length="633" mass="70820">MKGSQLPGFNFQDTLVSMKDKIPRAIRLVFRYTPGWTSANIILIFILGLLPLASLYIIKLLVDTVTSGVSAGDKAAVTQELFLIIIAAVIIALIIAGFQAISVYVNEVQALELSDGITDLIHIQSMALDLAYYENPLYQDTLHRAQSGGPARVGMIVNDVVLIARSCVSFIAVGALIFSYLPFAGIILIGSAIPTMLVRIWHSRKLYDLNLRQTELIRKSTYYHTLLTHSHYAKEIRLFSLGSFFRDLYNSTRQLTRVSKLDITRSKAIWDFISQGLVTAAVFGSFLFIAVMTLDGQISLGDMVMYFVGFQMCIGYIQSIFSSLNTLYDDHLFLGDFFRFLDLMPAIAVPDDPTPLPKIPIEEIRLSSISFTYPGAQNPALQDISITIRKGEVIAFVGENGAGKSTLIKLLCRLYLPDAGTITVDGIDMYQLDPDAWRRRLSVLFQDYIRYQLTVEDNIRVGDMEHADEPESIEQSARKAGAHRMIQRFPNRYKTMLGKLFRGGQEISTGEWQKIALSRAFFRDAELILLDEPASSLDALAEAEIFRKFREIISDRTAVIISHRFSTVRMADRIYVLEYGKIIEHGSHADLMALNGRYAKMFSAQADPYISRAGPENNSSGIPGIHQGKRTEG</sequence>
<reference evidence="13" key="1">
    <citation type="journal article" date="2015" name="Proc. Natl. Acad. Sci. U.S.A.">
        <title>Networks of energetic and metabolic interactions define dynamics in microbial communities.</title>
        <authorList>
            <person name="Embree M."/>
            <person name="Liu J.K."/>
            <person name="Al-Bassam M.M."/>
            <person name="Zengler K."/>
        </authorList>
    </citation>
    <scope>NUCLEOTIDE SEQUENCE</scope>
</reference>
<dbReference type="PROSITE" id="PS50893">
    <property type="entry name" value="ABC_TRANSPORTER_2"/>
    <property type="match status" value="1"/>
</dbReference>
<dbReference type="FunFam" id="3.40.50.300:FF:000221">
    <property type="entry name" value="Multidrug ABC transporter ATP-binding protein"/>
    <property type="match status" value="1"/>
</dbReference>
<evidence type="ECO:0000256" key="6">
    <source>
        <dbReference type="ARBA" id="ARBA00022840"/>
    </source>
</evidence>
<organism evidence="13">
    <name type="scientific">hydrocarbon metagenome</name>
    <dbReference type="NCBI Taxonomy" id="938273"/>
    <lineage>
        <taxon>unclassified sequences</taxon>
        <taxon>metagenomes</taxon>
        <taxon>ecological metagenomes</taxon>
    </lineage>
</organism>
<evidence type="ECO:0000256" key="9">
    <source>
        <dbReference type="SAM" id="MobiDB-lite"/>
    </source>
</evidence>
<keyword evidence="6" id="KW-0067">ATP-binding</keyword>
<keyword evidence="2" id="KW-0813">Transport</keyword>
<dbReference type="InterPro" id="IPR036640">
    <property type="entry name" value="ABC1_TM_sf"/>
</dbReference>
<dbReference type="InterPro" id="IPR039421">
    <property type="entry name" value="Type_1_exporter"/>
</dbReference>
<dbReference type="SUPFAM" id="SSF90123">
    <property type="entry name" value="ABC transporter transmembrane region"/>
    <property type="match status" value="1"/>
</dbReference>
<evidence type="ECO:0000256" key="7">
    <source>
        <dbReference type="ARBA" id="ARBA00022989"/>
    </source>
</evidence>
<dbReference type="SMART" id="SM00382">
    <property type="entry name" value="AAA"/>
    <property type="match status" value="1"/>
</dbReference>
<evidence type="ECO:0000259" key="11">
    <source>
        <dbReference type="PROSITE" id="PS50893"/>
    </source>
</evidence>
<feature type="domain" description="ABC transmembrane type-1" evidence="12">
    <location>
        <begin position="41"/>
        <end position="329"/>
    </location>
</feature>
<dbReference type="PANTHER" id="PTHR43394">
    <property type="entry name" value="ATP-DEPENDENT PERMEASE MDL1, MITOCHONDRIAL"/>
    <property type="match status" value="1"/>
</dbReference>
<feature type="region of interest" description="Disordered" evidence="9">
    <location>
        <begin position="613"/>
        <end position="633"/>
    </location>
</feature>
<evidence type="ECO:0000256" key="4">
    <source>
        <dbReference type="ARBA" id="ARBA00022692"/>
    </source>
</evidence>
<evidence type="ECO:0000313" key="13">
    <source>
        <dbReference type="EMBL" id="KUG05790.1"/>
    </source>
</evidence>
<dbReference type="InterPro" id="IPR011527">
    <property type="entry name" value="ABC1_TM_dom"/>
</dbReference>
<accession>A0A0W8EBC8</accession>
<evidence type="ECO:0000256" key="5">
    <source>
        <dbReference type="ARBA" id="ARBA00022741"/>
    </source>
</evidence>